<accession>A0A5S6QEI4</accession>
<comment type="similarity">
    <text evidence="5 6">Belongs to the peptidase T1A family.</text>
</comment>
<name>A0A5S6QEI4_TRIMR</name>
<dbReference type="PANTHER" id="PTHR11599">
    <property type="entry name" value="PROTEASOME SUBUNIT ALPHA/BETA"/>
    <property type="match status" value="1"/>
</dbReference>
<dbReference type="InterPro" id="IPR023332">
    <property type="entry name" value="Proteasome_alpha-type"/>
</dbReference>
<keyword evidence="2 6" id="KW-0963">Cytoplasm</keyword>
<evidence type="ECO:0000256" key="4">
    <source>
        <dbReference type="ARBA" id="ARBA00023242"/>
    </source>
</evidence>
<evidence type="ECO:0000256" key="1">
    <source>
        <dbReference type="ARBA" id="ARBA00002000"/>
    </source>
</evidence>
<dbReference type="AlphaFoldDB" id="A0A5S6QEI4"/>
<dbReference type="FunFam" id="3.60.20.10:FF:000007">
    <property type="entry name" value="Proteasome subunit alpha type"/>
    <property type="match status" value="1"/>
</dbReference>
<organism evidence="8 9">
    <name type="scientific">Trichuris muris</name>
    <name type="common">Mouse whipworm</name>
    <dbReference type="NCBI Taxonomy" id="70415"/>
    <lineage>
        <taxon>Eukaryota</taxon>
        <taxon>Metazoa</taxon>
        <taxon>Ecdysozoa</taxon>
        <taxon>Nematoda</taxon>
        <taxon>Enoplea</taxon>
        <taxon>Dorylaimia</taxon>
        <taxon>Trichinellida</taxon>
        <taxon>Trichuridae</taxon>
        <taxon>Trichuris</taxon>
    </lineage>
</organism>
<protein>
    <recommendedName>
        <fullName evidence="6">Proteasome subunit alpha type</fullName>
    </recommendedName>
</protein>
<dbReference type="STRING" id="70415.A0A5S6QEI4"/>
<dbReference type="GO" id="GO:0005737">
    <property type="term" value="C:cytoplasm"/>
    <property type="evidence" value="ECO:0007669"/>
    <property type="project" value="UniProtKB-SubCell"/>
</dbReference>
<evidence type="ECO:0000313" key="8">
    <source>
        <dbReference type="Proteomes" id="UP000046395"/>
    </source>
</evidence>
<keyword evidence="4 6" id="KW-0539">Nucleus</keyword>
<reference evidence="9" key="1">
    <citation type="submission" date="2019-12" db="UniProtKB">
        <authorList>
            <consortium name="WormBaseParasite"/>
        </authorList>
    </citation>
    <scope>IDENTIFICATION</scope>
</reference>
<dbReference type="Pfam" id="PF00227">
    <property type="entry name" value="Proteasome"/>
    <property type="match status" value="1"/>
</dbReference>
<dbReference type="PROSITE" id="PS00388">
    <property type="entry name" value="PROTEASOME_ALPHA_1"/>
    <property type="match status" value="1"/>
</dbReference>
<dbReference type="InterPro" id="IPR029055">
    <property type="entry name" value="Ntn_hydrolases_N"/>
</dbReference>
<comment type="subcellular location">
    <subcellularLocation>
        <location evidence="6">Cytoplasm</location>
    </subcellularLocation>
    <subcellularLocation>
        <location evidence="6">Nucleus</location>
    </subcellularLocation>
</comment>
<evidence type="ECO:0000256" key="2">
    <source>
        <dbReference type="ARBA" id="ARBA00022490"/>
    </source>
</evidence>
<sequence>MSTVAGSGYDISSSTFSPDGRLFQVEYAMKAVDSSNTCIVMRGQDGVVFLAEKAIATKLLKSNTNTRISSVDEHIGFTSSGFYPDCRALLVHCTEEAQDYYKQYRKKIPCKELAERVSMYVHGYTLYGAFRPFGCFIFLSSWDKDNGPQLYGIDPSGAYYGYKAWSVGKNRLAAKAELEKLTCTDKSVRELAREAVRIMYGIRDVTVDKYFVLEMSWVSEETNGKHMPVPPDFLKEAEIWAKRLAQESDESE</sequence>
<evidence type="ECO:0000256" key="3">
    <source>
        <dbReference type="ARBA" id="ARBA00022942"/>
    </source>
</evidence>
<evidence type="ECO:0000259" key="7">
    <source>
        <dbReference type="PROSITE" id="PS00388"/>
    </source>
</evidence>
<feature type="domain" description="Proteasome alpha-type subunits" evidence="7">
    <location>
        <begin position="9"/>
        <end position="31"/>
    </location>
</feature>
<dbReference type="SUPFAM" id="SSF56235">
    <property type="entry name" value="N-terminal nucleophile aminohydrolases (Ntn hydrolases)"/>
    <property type="match status" value="1"/>
</dbReference>
<dbReference type="Pfam" id="PF10584">
    <property type="entry name" value="Proteasome_A_N"/>
    <property type="match status" value="1"/>
</dbReference>
<dbReference type="SMART" id="SM00948">
    <property type="entry name" value="Proteasome_A_N"/>
    <property type="match status" value="1"/>
</dbReference>
<dbReference type="Proteomes" id="UP000046395">
    <property type="component" value="Unassembled WGS sequence"/>
</dbReference>
<dbReference type="GO" id="GO:0005634">
    <property type="term" value="C:nucleus"/>
    <property type="evidence" value="ECO:0007669"/>
    <property type="project" value="UniProtKB-SubCell"/>
</dbReference>
<keyword evidence="3 5" id="KW-0647">Proteasome</keyword>
<dbReference type="InterPro" id="IPR001353">
    <property type="entry name" value="Proteasome_sua/b"/>
</dbReference>
<evidence type="ECO:0000313" key="9">
    <source>
        <dbReference type="WBParaSite" id="TMUE_1000005589.1"/>
    </source>
</evidence>
<comment type="subunit">
    <text evidence="6">The 20S proteasome core is composed of 28 subunits that are arranged in four stacked rings, resulting in a barrel-shaped structure. The two end rings are each formed by seven alpha subunits, and the two central rings are each formed by seven beta subunits.</text>
</comment>
<dbReference type="WBParaSite" id="TMUE_1000005589.1">
    <property type="protein sequence ID" value="TMUE_1000005589.1"/>
    <property type="gene ID" value="WBGene00291077"/>
</dbReference>
<dbReference type="InterPro" id="IPR000426">
    <property type="entry name" value="Proteasome_asu_N"/>
</dbReference>
<comment type="function">
    <text evidence="1">The proteasome is a multicatalytic proteinase complex which is characterized by its ability to cleave peptides with Arg, Phe, Tyr, Leu, and Glu adjacent to the leaving group at neutral or slightly basic pH. The proteasome has an ATP-dependent proteolytic activity.</text>
</comment>
<dbReference type="Gene3D" id="3.60.20.10">
    <property type="entry name" value="Glutamine Phosphoribosylpyrophosphate, subunit 1, domain 1"/>
    <property type="match status" value="1"/>
</dbReference>
<dbReference type="GO" id="GO:0019773">
    <property type="term" value="C:proteasome core complex, alpha-subunit complex"/>
    <property type="evidence" value="ECO:0007669"/>
    <property type="project" value="UniProtKB-UniRule"/>
</dbReference>
<dbReference type="InterPro" id="IPR050115">
    <property type="entry name" value="Proteasome_alpha"/>
</dbReference>
<dbReference type="PROSITE" id="PS51475">
    <property type="entry name" value="PROTEASOME_ALPHA_2"/>
    <property type="match status" value="1"/>
</dbReference>
<dbReference type="GO" id="GO:0006511">
    <property type="term" value="P:ubiquitin-dependent protein catabolic process"/>
    <property type="evidence" value="ECO:0007669"/>
    <property type="project" value="InterPro"/>
</dbReference>
<evidence type="ECO:0000256" key="6">
    <source>
        <dbReference type="RuleBase" id="RU000551"/>
    </source>
</evidence>
<keyword evidence="8" id="KW-1185">Reference proteome</keyword>
<proteinExistence type="inferred from homology"/>
<evidence type="ECO:0000256" key="5">
    <source>
        <dbReference type="PROSITE-ProRule" id="PRU00808"/>
    </source>
</evidence>